<name>A0ABT9I6S0_9GAMM</name>
<dbReference type="SUPFAM" id="SSF53756">
    <property type="entry name" value="UDP-Glycosyltransferase/glycogen phosphorylase"/>
    <property type="match status" value="1"/>
</dbReference>
<comment type="caution">
    <text evidence="1">The sequence shown here is derived from an EMBL/GenBank/DDBJ whole genome shotgun (WGS) entry which is preliminary data.</text>
</comment>
<dbReference type="PANTHER" id="PTHR43174">
    <property type="entry name" value="UDP-N-ACETYLGLUCOSAMINE 2-EPIMERASE"/>
    <property type="match status" value="1"/>
</dbReference>
<proteinExistence type="predicted"/>
<dbReference type="Proteomes" id="UP001231109">
    <property type="component" value="Unassembled WGS sequence"/>
</dbReference>
<gene>
    <name evidence="1" type="ORF">ORJ04_22495</name>
</gene>
<dbReference type="EMBL" id="JAPJDZ010000265">
    <property type="protein sequence ID" value="MDP5138720.1"/>
    <property type="molecule type" value="Genomic_DNA"/>
</dbReference>
<feature type="non-terminal residue" evidence="1">
    <location>
        <position position="64"/>
    </location>
</feature>
<dbReference type="InterPro" id="IPR029767">
    <property type="entry name" value="WecB-like"/>
</dbReference>
<reference evidence="1 2" key="1">
    <citation type="submission" date="2022-11" db="EMBL/GenBank/DDBJ databases">
        <title>Viruses from the air-sea interface of a natural surface slick.</title>
        <authorList>
            <person name="Rahlff J."/>
            <person name="Holmfeldt K."/>
        </authorList>
    </citation>
    <scope>NUCLEOTIDE SEQUENCE [LARGE SCALE GENOMIC DNA]</scope>
    <source>
        <strain evidence="1 2">SMS4</strain>
    </source>
</reference>
<sequence length="64" mass="7133">MIKVLTVFGTRPEAIKMAPLVKQLAADTAFDARVCVTGQHRQMLDQVLDLFSITPDYDLAIMKP</sequence>
<keyword evidence="2" id="KW-1185">Reference proteome</keyword>
<dbReference type="PANTHER" id="PTHR43174:SF2">
    <property type="entry name" value="UDP-N-ACETYLGLUCOSAMINE 2-EPIMERASE"/>
    <property type="match status" value="1"/>
</dbReference>
<evidence type="ECO:0000313" key="2">
    <source>
        <dbReference type="Proteomes" id="UP001231109"/>
    </source>
</evidence>
<accession>A0ABT9I6S0</accession>
<protein>
    <submittedName>
        <fullName evidence="1">UDP-N-acetylglucosamine 2-epimerase (Non-hydrolyzing)</fullName>
    </submittedName>
</protein>
<organism evidence="1 2">
    <name type="scientific">Rheinheimera baltica</name>
    <dbReference type="NCBI Taxonomy" id="67576"/>
    <lineage>
        <taxon>Bacteria</taxon>
        <taxon>Pseudomonadati</taxon>
        <taxon>Pseudomonadota</taxon>
        <taxon>Gammaproteobacteria</taxon>
        <taxon>Chromatiales</taxon>
        <taxon>Chromatiaceae</taxon>
        <taxon>Rheinheimera</taxon>
    </lineage>
</organism>
<dbReference type="Gene3D" id="3.40.50.2000">
    <property type="entry name" value="Glycogen Phosphorylase B"/>
    <property type="match status" value="1"/>
</dbReference>
<evidence type="ECO:0000313" key="1">
    <source>
        <dbReference type="EMBL" id="MDP5138720.1"/>
    </source>
</evidence>